<dbReference type="AlphaFoldDB" id="A0A4S2MAS6"/>
<reference evidence="1 2" key="1">
    <citation type="journal article" date="2019" name="BMC Genomics">
        <title>New insights from Opisthorchis felineus genome: update on genomics of the epidemiologically important liver flukes.</title>
        <authorList>
            <person name="Ershov N.I."/>
            <person name="Mordvinov V.A."/>
            <person name="Prokhortchouk E.B."/>
            <person name="Pakharukova M.Y."/>
            <person name="Gunbin K.V."/>
            <person name="Ustyantsev K."/>
            <person name="Genaev M.A."/>
            <person name="Blinov A.G."/>
            <person name="Mazur A."/>
            <person name="Boulygina E."/>
            <person name="Tsygankova S."/>
            <person name="Khrameeva E."/>
            <person name="Chekanov N."/>
            <person name="Fan G."/>
            <person name="Xiao A."/>
            <person name="Zhang H."/>
            <person name="Xu X."/>
            <person name="Yang H."/>
            <person name="Solovyev V."/>
            <person name="Lee S.M."/>
            <person name="Liu X."/>
            <person name="Afonnikov D.A."/>
            <person name="Skryabin K.G."/>
        </authorList>
    </citation>
    <scope>NUCLEOTIDE SEQUENCE [LARGE SCALE GENOMIC DNA]</scope>
    <source>
        <strain evidence="1">AK-0245</strain>
        <tissue evidence="1">Whole organism</tissue>
    </source>
</reference>
<dbReference type="EMBL" id="SJOL01002502">
    <property type="protein sequence ID" value="TGZ73633.1"/>
    <property type="molecule type" value="Genomic_DNA"/>
</dbReference>
<evidence type="ECO:0000313" key="1">
    <source>
        <dbReference type="EMBL" id="TGZ73633.1"/>
    </source>
</evidence>
<proteinExistence type="predicted"/>
<name>A0A4S2MAS6_OPIFE</name>
<sequence>MSVSTVNTAESCVFHYSTMKDHPLGIRGLFCYWNQIIGSLRGRVLMARAIILSKPSQWMRIVRWSSDWMENVAERVIDGVERGEKMEDVTEAARRQISKSNYKVKLRTLRRKLLKNDTEACVMSWNARRQLLYLLRTYEAEPFDEEFLASVFPITVAGIKKLASHRRECFQPAMREQHKLRINAAAIERWNLILNCLKSLSKEPAQSLTEVNALIASLPENLLWIFAHSKLRLLKHADGNPDLPSPQLLDVPEKRKEKEQVPGSFRELVHGFCNGFEPDLQSNQVVLQSKEIEQCIALFQRIPDSTAVGPISNQPLSTAQLHSLLHISKLLTRRQVCTKPLALPNKVNLQFSDTFKYKL</sequence>
<protein>
    <submittedName>
        <fullName evidence="1">Uncharacterized protein</fullName>
    </submittedName>
</protein>
<gene>
    <name evidence="1" type="ORF">CRM22_001373</name>
</gene>
<evidence type="ECO:0000313" key="2">
    <source>
        <dbReference type="Proteomes" id="UP000308267"/>
    </source>
</evidence>
<keyword evidence="2" id="KW-1185">Reference proteome</keyword>
<dbReference type="Proteomes" id="UP000308267">
    <property type="component" value="Unassembled WGS sequence"/>
</dbReference>
<organism evidence="1 2">
    <name type="scientific">Opisthorchis felineus</name>
    <dbReference type="NCBI Taxonomy" id="147828"/>
    <lineage>
        <taxon>Eukaryota</taxon>
        <taxon>Metazoa</taxon>
        <taxon>Spiralia</taxon>
        <taxon>Lophotrochozoa</taxon>
        <taxon>Platyhelminthes</taxon>
        <taxon>Trematoda</taxon>
        <taxon>Digenea</taxon>
        <taxon>Opisthorchiida</taxon>
        <taxon>Opisthorchiata</taxon>
        <taxon>Opisthorchiidae</taxon>
        <taxon>Opisthorchis</taxon>
    </lineage>
</organism>
<comment type="caution">
    <text evidence="1">The sequence shown here is derived from an EMBL/GenBank/DDBJ whole genome shotgun (WGS) entry which is preliminary data.</text>
</comment>
<dbReference type="OrthoDB" id="6244195at2759"/>
<accession>A0A4S2MAS6</accession>